<evidence type="ECO:0000313" key="4">
    <source>
        <dbReference type="EMBL" id="KDR78323.1"/>
    </source>
</evidence>
<dbReference type="PANTHER" id="PTHR48081:SF31">
    <property type="entry name" value="STERYL ACETYL HYDROLASE MUG81-RELATED"/>
    <property type="match status" value="1"/>
</dbReference>
<evidence type="ECO:0000313" key="5">
    <source>
        <dbReference type="Proteomes" id="UP000027222"/>
    </source>
</evidence>
<keyword evidence="2" id="KW-0812">Transmembrane</keyword>
<dbReference type="Pfam" id="PF07859">
    <property type="entry name" value="Abhydrolase_3"/>
    <property type="match status" value="1"/>
</dbReference>
<keyword evidence="5" id="KW-1185">Reference proteome</keyword>
<name>A0A067TH61_GALM3</name>
<dbReference type="GO" id="GO:0016787">
    <property type="term" value="F:hydrolase activity"/>
    <property type="evidence" value="ECO:0007669"/>
    <property type="project" value="UniProtKB-KW"/>
</dbReference>
<sequence length="364" mass="40385">MAAKAEVLPRNKLSVWERTTMILNLVPLPIVLTWALVKSPFTDYGRSKSWKRIVIDRVTLWVVSHFNRRQTRAFFGEASTTYSAYMKSKNIEPVIDDLGEDATLFWLGPKRTDRVILYVHGGAFLFGPIESAPSYWSFVQEQLEKRGKPTAIALATYTLVPDAYFPVQIKQVVLAIQHLIKSGIKPENIQLAGDSAGANILHGVISHVLHPIEGVPKLTLSAPLAGVYMMSPWATMGDDEIIYTNQHIGDMLDVPTGLYWAGKVLGPLPASALPYLNANGAPPNWLEGVDKVVKRVLISVGGAEVLRDAVILYSKTFEKHHKDTTFFLQDNGIHIDPMLSFLVGDKDLGKLTPFVLDWLDKGLS</sequence>
<dbReference type="OrthoDB" id="2152029at2759"/>
<dbReference type="SUPFAM" id="SSF53474">
    <property type="entry name" value="alpha/beta-Hydrolases"/>
    <property type="match status" value="1"/>
</dbReference>
<evidence type="ECO:0000256" key="1">
    <source>
        <dbReference type="ARBA" id="ARBA00022801"/>
    </source>
</evidence>
<feature type="transmembrane region" description="Helical" evidence="2">
    <location>
        <begin position="21"/>
        <end position="37"/>
    </location>
</feature>
<reference evidence="5" key="1">
    <citation type="journal article" date="2014" name="Proc. Natl. Acad. Sci. U.S.A.">
        <title>Extensive sampling of basidiomycete genomes demonstrates inadequacy of the white-rot/brown-rot paradigm for wood decay fungi.</title>
        <authorList>
            <person name="Riley R."/>
            <person name="Salamov A.A."/>
            <person name="Brown D.W."/>
            <person name="Nagy L.G."/>
            <person name="Floudas D."/>
            <person name="Held B.W."/>
            <person name="Levasseur A."/>
            <person name="Lombard V."/>
            <person name="Morin E."/>
            <person name="Otillar R."/>
            <person name="Lindquist E.A."/>
            <person name="Sun H."/>
            <person name="LaButti K.M."/>
            <person name="Schmutz J."/>
            <person name="Jabbour D."/>
            <person name="Luo H."/>
            <person name="Baker S.E."/>
            <person name="Pisabarro A.G."/>
            <person name="Walton J.D."/>
            <person name="Blanchette R.A."/>
            <person name="Henrissat B."/>
            <person name="Martin F."/>
            <person name="Cullen D."/>
            <person name="Hibbett D.S."/>
            <person name="Grigoriev I.V."/>
        </authorList>
    </citation>
    <scope>NUCLEOTIDE SEQUENCE [LARGE SCALE GENOMIC DNA]</scope>
    <source>
        <strain evidence="5">CBS 339.88</strain>
    </source>
</reference>
<keyword evidence="2" id="KW-1133">Transmembrane helix</keyword>
<feature type="domain" description="Alpha/beta hydrolase fold-3" evidence="3">
    <location>
        <begin position="116"/>
        <end position="334"/>
    </location>
</feature>
<dbReference type="InterPro" id="IPR050300">
    <property type="entry name" value="GDXG_lipolytic_enzyme"/>
</dbReference>
<dbReference type="AlphaFoldDB" id="A0A067TH61"/>
<organism evidence="4 5">
    <name type="scientific">Galerina marginata (strain CBS 339.88)</name>
    <dbReference type="NCBI Taxonomy" id="685588"/>
    <lineage>
        <taxon>Eukaryota</taxon>
        <taxon>Fungi</taxon>
        <taxon>Dikarya</taxon>
        <taxon>Basidiomycota</taxon>
        <taxon>Agaricomycotina</taxon>
        <taxon>Agaricomycetes</taxon>
        <taxon>Agaricomycetidae</taxon>
        <taxon>Agaricales</taxon>
        <taxon>Agaricineae</taxon>
        <taxon>Strophariaceae</taxon>
        <taxon>Galerina</taxon>
    </lineage>
</organism>
<protein>
    <recommendedName>
        <fullName evidence="3">Alpha/beta hydrolase fold-3 domain-containing protein</fullName>
    </recommendedName>
</protein>
<accession>A0A067TH61</accession>
<dbReference type="STRING" id="685588.A0A067TH61"/>
<dbReference type="InterPro" id="IPR029058">
    <property type="entry name" value="AB_hydrolase_fold"/>
</dbReference>
<keyword evidence="2" id="KW-0472">Membrane</keyword>
<keyword evidence="1" id="KW-0378">Hydrolase</keyword>
<dbReference type="InterPro" id="IPR013094">
    <property type="entry name" value="AB_hydrolase_3"/>
</dbReference>
<dbReference type="EMBL" id="KL142375">
    <property type="protein sequence ID" value="KDR78323.1"/>
    <property type="molecule type" value="Genomic_DNA"/>
</dbReference>
<evidence type="ECO:0000259" key="3">
    <source>
        <dbReference type="Pfam" id="PF07859"/>
    </source>
</evidence>
<gene>
    <name evidence="4" type="ORF">GALMADRAFT_245442</name>
</gene>
<dbReference type="Proteomes" id="UP000027222">
    <property type="component" value="Unassembled WGS sequence"/>
</dbReference>
<proteinExistence type="predicted"/>
<dbReference type="PANTHER" id="PTHR48081">
    <property type="entry name" value="AB HYDROLASE SUPERFAMILY PROTEIN C4A8.06C"/>
    <property type="match status" value="1"/>
</dbReference>
<evidence type="ECO:0000256" key="2">
    <source>
        <dbReference type="SAM" id="Phobius"/>
    </source>
</evidence>
<dbReference type="HOGENOM" id="CLU_042179_2_1_1"/>
<dbReference type="Gene3D" id="3.40.50.1820">
    <property type="entry name" value="alpha/beta hydrolase"/>
    <property type="match status" value="1"/>
</dbReference>